<dbReference type="EMBL" id="FORU01000012">
    <property type="protein sequence ID" value="SFJ64428.1"/>
    <property type="molecule type" value="Genomic_DNA"/>
</dbReference>
<dbReference type="STRING" id="1150112.SAMN04487893_11222"/>
<name>A0A1I3SZY8_9FLAO</name>
<proteinExistence type="predicted"/>
<sequence length="68" mass="7694">MNIQINNQSKTYQFETLSVQQLLDIERPNDQKGIAIAIKQMVIPKHLWSTHFVQEGDSILIITATQGG</sequence>
<dbReference type="OrthoDB" id="1525151at2"/>
<gene>
    <name evidence="1" type="ORF">SAMN04487893_11222</name>
</gene>
<protein>
    <submittedName>
        <fullName evidence="1">Sulfur carrier protein ThiS</fullName>
    </submittedName>
</protein>
<dbReference type="Proteomes" id="UP000243887">
    <property type="component" value="Unassembled WGS sequence"/>
</dbReference>
<dbReference type="NCBIfam" id="TIGR01683">
    <property type="entry name" value="thiS"/>
    <property type="match status" value="1"/>
</dbReference>
<dbReference type="AlphaFoldDB" id="A0A1I3SZY8"/>
<organism evidence="1 2">
    <name type="scientific">Myroides guanonis</name>
    <dbReference type="NCBI Taxonomy" id="1150112"/>
    <lineage>
        <taxon>Bacteria</taxon>
        <taxon>Pseudomonadati</taxon>
        <taxon>Bacteroidota</taxon>
        <taxon>Flavobacteriia</taxon>
        <taxon>Flavobacteriales</taxon>
        <taxon>Flavobacteriaceae</taxon>
        <taxon>Myroides</taxon>
    </lineage>
</organism>
<dbReference type="CDD" id="cd00565">
    <property type="entry name" value="Ubl_ThiS"/>
    <property type="match status" value="1"/>
</dbReference>
<dbReference type="Pfam" id="PF02597">
    <property type="entry name" value="ThiS"/>
    <property type="match status" value="1"/>
</dbReference>
<dbReference type="InterPro" id="IPR016155">
    <property type="entry name" value="Mopterin_synth/thiamin_S_b"/>
</dbReference>
<evidence type="ECO:0000313" key="2">
    <source>
        <dbReference type="Proteomes" id="UP000243887"/>
    </source>
</evidence>
<reference evidence="2" key="1">
    <citation type="submission" date="2016-10" db="EMBL/GenBank/DDBJ databases">
        <authorList>
            <person name="Varghese N."/>
            <person name="Submissions S."/>
        </authorList>
    </citation>
    <scope>NUCLEOTIDE SEQUENCE [LARGE SCALE GENOMIC DNA]</scope>
    <source>
        <strain evidence="2">DSM 26542</strain>
    </source>
</reference>
<dbReference type="InterPro" id="IPR010035">
    <property type="entry name" value="Thi_S"/>
</dbReference>
<keyword evidence="2" id="KW-1185">Reference proteome</keyword>
<dbReference type="RefSeq" id="WP_090679880.1">
    <property type="nucleotide sequence ID" value="NZ_FORU01000012.1"/>
</dbReference>
<dbReference type="SUPFAM" id="SSF54285">
    <property type="entry name" value="MoaD/ThiS"/>
    <property type="match status" value="1"/>
</dbReference>
<dbReference type="PANTHER" id="PTHR34472">
    <property type="entry name" value="SULFUR CARRIER PROTEIN THIS"/>
    <property type="match status" value="1"/>
</dbReference>
<dbReference type="InterPro" id="IPR012675">
    <property type="entry name" value="Beta-grasp_dom_sf"/>
</dbReference>
<accession>A0A1I3SZY8</accession>
<dbReference type="Gene3D" id="3.10.20.30">
    <property type="match status" value="1"/>
</dbReference>
<evidence type="ECO:0000313" key="1">
    <source>
        <dbReference type="EMBL" id="SFJ64428.1"/>
    </source>
</evidence>
<dbReference type="InterPro" id="IPR003749">
    <property type="entry name" value="ThiS/MoaD-like"/>
</dbReference>
<dbReference type="PANTHER" id="PTHR34472:SF1">
    <property type="entry name" value="SULFUR CARRIER PROTEIN THIS"/>
    <property type="match status" value="1"/>
</dbReference>